<name>A0ABV6EEH8_9GAMM</name>
<accession>A0ABV6EEH8</accession>
<comment type="caution">
    <text evidence="1">The sequence shown here is derived from an EMBL/GenBank/DDBJ whole genome shotgun (WGS) entry which is preliminary data.</text>
</comment>
<protein>
    <submittedName>
        <fullName evidence="1">Uncharacterized protein</fullName>
    </submittedName>
</protein>
<dbReference type="EMBL" id="JBHLXG010000010">
    <property type="protein sequence ID" value="MFC0227397.1"/>
    <property type="molecule type" value="Genomic_DNA"/>
</dbReference>
<evidence type="ECO:0000313" key="1">
    <source>
        <dbReference type="EMBL" id="MFC0227397.1"/>
    </source>
</evidence>
<keyword evidence="2" id="KW-1185">Reference proteome</keyword>
<dbReference type="Proteomes" id="UP001589792">
    <property type="component" value="Unassembled WGS sequence"/>
</dbReference>
<proteinExistence type="predicted"/>
<evidence type="ECO:0000313" key="2">
    <source>
        <dbReference type="Proteomes" id="UP001589792"/>
    </source>
</evidence>
<reference evidence="1 2" key="1">
    <citation type="submission" date="2024-09" db="EMBL/GenBank/DDBJ databases">
        <authorList>
            <person name="Sun Q."/>
            <person name="Mori K."/>
        </authorList>
    </citation>
    <scope>NUCLEOTIDE SEQUENCE [LARGE SCALE GENOMIC DNA]</scope>
    <source>
        <strain evidence="1 2">CCM 8626</strain>
    </source>
</reference>
<gene>
    <name evidence="1" type="ORF">ACFFJ3_12915</name>
</gene>
<dbReference type="RefSeq" id="WP_380675906.1">
    <property type="nucleotide sequence ID" value="NZ_CP173186.1"/>
</dbReference>
<organism evidence="1 2">
    <name type="scientific">Serratia aquatilis</name>
    <dbReference type="NCBI Taxonomy" id="1737515"/>
    <lineage>
        <taxon>Bacteria</taxon>
        <taxon>Pseudomonadati</taxon>
        <taxon>Pseudomonadota</taxon>
        <taxon>Gammaproteobacteria</taxon>
        <taxon>Enterobacterales</taxon>
        <taxon>Yersiniaceae</taxon>
        <taxon>Serratia</taxon>
    </lineage>
</organism>
<sequence>MTRWEQATVLFGTQAMSRLFNRNYELIVTASNGEILIYRPPMEMKFSITNYPNNTLAISQISIYGISARARDVIQIRGENGKGYGKVTLKAGYGDDLGVIFDGRINSVQVAKDGVSTYISLFCSNITSSWDNASFQAWGEGTPYIEVLRDLAANFGLPVEVVGDFSDLPRLPVGCNGGGQLCRDLLNSLKQHFRFDWMITPSKTILSRHGIAREGISYELSSMNGMAGVPRWYTDSMEVDIKLNYRIQPLDIVNILSDFWTLNFSGAYFTDLNDLAHMQLKTGKFNVLKTRHEGALSGDIWNTTVICQWRGK</sequence>